<comment type="caution">
    <text evidence="3">The sequence shown here is derived from an EMBL/GenBank/DDBJ whole genome shotgun (WGS) entry which is preliminary data.</text>
</comment>
<keyword evidence="3" id="KW-0645">Protease</keyword>
<dbReference type="InterPro" id="IPR024729">
    <property type="entry name" value="USP7_ICP0-binding_dom"/>
</dbReference>
<reference evidence="3 4" key="1">
    <citation type="journal article" date="2019" name="Environ. Microbiol.">
        <title>At the nexus of three kingdoms: the genome of the mycorrhizal fungus Gigaspora margarita provides insights into plant, endobacterial and fungal interactions.</title>
        <authorList>
            <person name="Venice F."/>
            <person name="Ghignone S."/>
            <person name="Salvioli di Fossalunga A."/>
            <person name="Amselem J."/>
            <person name="Novero M."/>
            <person name="Xianan X."/>
            <person name="Sedzielewska Toro K."/>
            <person name="Morin E."/>
            <person name="Lipzen A."/>
            <person name="Grigoriev I.V."/>
            <person name="Henrissat B."/>
            <person name="Martin F.M."/>
            <person name="Bonfante P."/>
        </authorList>
    </citation>
    <scope>NUCLEOTIDE SEQUENCE [LARGE SCALE GENOMIC DNA]</scope>
    <source>
        <strain evidence="3 4">BEG34</strain>
    </source>
</reference>
<dbReference type="EMBL" id="WTPW01000112">
    <property type="protein sequence ID" value="KAF0546335.1"/>
    <property type="molecule type" value="Genomic_DNA"/>
</dbReference>
<evidence type="ECO:0000313" key="4">
    <source>
        <dbReference type="Proteomes" id="UP000439903"/>
    </source>
</evidence>
<protein>
    <submittedName>
        <fullName evidence="3">Putative ubiquitin-specific processing protease 21</fullName>
    </submittedName>
</protein>
<dbReference type="Pfam" id="PF12436">
    <property type="entry name" value="USP7_ICP0_bdg"/>
    <property type="match status" value="1"/>
</dbReference>
<evidence type="ECO:0000256" key="1">
    <source>
        <dbReference type="ARBA" id="ARBA00022786"/>
    </source>
</evidence>
<dbReference type="Proteomes" id="UP000439903">
    <property type="component" value="Unassembled WGS sequence"/>
</dbReference>
<evidence type="ECO:0000259" key="2">
    <source>
        <dbReference type="Pfam" id="PF12436"/>
    </source>
</evidence>
<name>A0A8H4AZ36_GIGMA</name>
<dbReference type="GO" id="GO:0006508">
    <property type="term" value="P:proteolysis"/>
    <property type="evidence" value="ECO:0007669"/>
    <property type="project" value="UniProtKB-KW"/>
</dbReference>
<dbReference type="GO" id="GO:0008233">
    <property type="term" value="F:peptidase activity"/>
    <property type="evidence" value="ECO:0007669"/>
    <property type="project" value="UniProtKB-KW"/>
</dbReference>
<feature type="domain" description="Ubiquitin carboxyl-terminal hydrolase 7 ICP0-binding" evidence="2">
    <location>
        <begin position="36"/>
        <end position="150"/>
    </location>
</feature>
<organism evidence="3 4">
    <name type="scientific">Gigaspora margarita</name>
    <dbReference type="NCBI Taxonomy" id="4874"/>
    <lineage>
        <taxon>Eukaryota</taxon>
        <taxon>Fungi</taxon>
        <taxon>Fungi incertae sedis</taxon>
        <taxon>Mucoromycota</taxon>
        <taxon>Glomeromycotina</taxon>
        <taxon>Glomeromycetes</taxon>
        <taxon>Diversisporales</taxon>
        <taxon>Gigasporaceae</taxon>
        <taxon>Gigaspora</taxon>
    </lineage>
</organism>
<sequence length="159" mass="19213">MASKQNELKLFLEVAYRPINDKSWFPPIEKEILIYVRDIIPILCKKKEYPPYTPLKIYEEIKPKMIEKLDPNLTFQQSEIDYGDIICFRKVLTDKIIFYAPTTEVRIHDIPVFYELLYMRIVIQFRPKYKYPDPKPEFELVLNKLYTYNDCLVGEFHHL</sequence>
<keyword evidence="1" id="KW-0833">Ubl conjugation pathway</keyword>
<gene>
    <name evidence="3" type="ORF">F8M41_001438</name>
</gene>
<keyword evidence="3" id="KW-0378">Hydrolase</keyword>
<dbReference type="OrthoDB" id="289038at2759"/>
<evidence type="ECO:0000313" key="3">
    <source>
        <dbReference type="EMBL" id="KAF0546335.1"/>
    </source>
</evidence>
<dbReference type="AlphaFoldDB" id="A0A8H4AZ36"/>
<accession>A0A8H4AZ36</accession>
<dbReference type="Gene3D" id="3.10.20.90">
    <property type="entry name" value="Phosphatidylinositol 3-kinase Catalytic Subunit, Chain A, domain 1"/>
    <property type="match status" value="1"/>
</dbReference>
<proteinExistence type="predicted"/>
<keyword evidence="4" id="KW-1185">Reference proteome</keyword>